<comment type="caution">
    <text evidence="1">The sequence shown here is derived from an EMBL/GenBank/DDBJ whole genome shotgun (WGS) entry which is preliminary data.</text>
</comment>
<keyword evidence="2" id="KW-1185">Reference proteome</keyword>
<dbReference type="Proteomes" id="UP000748531">
    <property type="component" value="Unassembled WGS sequence"/>
</dbReference>
<evidence type="ECO:0000313" key="1">
    <source>
        <dbReference type="EMBL" id="KAF5397931.1"/>
    </source>
</evidence>
<dbReference type="AlphaFoldDB" id="A0A8J4STW9"/>
<organism evidence="1 2">
    <name type="scientific">Paragonimus heterotremus</name>
    <dbReference type="NCBI Taxonomy" id="100268"/>
    <lineage>
        <taxon>Eukaryota</taxon>
        <taxon>Metazoa</taxon>
        <taxon>Spiralia</taxon>
        <taxon>Lophotrochozoa</taxon>
        <taxon>Platyhelminthes</taxon>
        <taxon>Trematoda</taxon>
        <taxon>Digenea</taxon>
        <taxon>Plagiorchiida</taxon>
        <taxon>Troglotremata</taxon>
        <taxon>Troglotrematidae</taxon>
        <taxon>Paragonimus</taxon>
    </lineage>
</organism>
<reference evidence="1" key="1">
    <citation type="submission" date="2019-05" db="EMBL/GenBank/DDBJ databases">
        <title>Annotation for the trematode Paragonimus heterotremus.</title>
        <authorList>
            <person name="Choi Y.-J."/>
        </authorList>
    </citation>
    <scope>NUCLEOTIDE SEQUENCE</scope>
    <source>
        <strain evidence="1">LC</strain>
    </source>
</reference>
<gene>
    <name evidence="1" type="ORF">PHET_08207</name>
</gene>
<evidence type="ECO:0000313" key="2">
    <source>
        <dbReference type="Proteomes" id="UP000748531"/>
    </source>
</evidence>
<protein>
    <submittedName>
        <fullName evidence="1">Uncharacterized protein</fullName>
    </submittedName>
</protein>
<name>A0A8J4STW9_9TREM</name>
<proteinExistence type="predicted"/>
<dbReference type="EMBL" id="LUCH01005599">
    <property type="protein sequence ID" value="KAF5397931.1"/>
    <property type="molecule type" value="Genomic_DNA"/>
</dbReference>
<dbReference type="OrthoDB" id="7489123at2759"/>
<accession>A0A8J4STW9</accession>
<dbReference type="PANTHER" id="PTHR47331">
    <property type="entry name" value="PHD-TYPE DOMAIN-CONTAINING PROTEIN"/>
    <property type="match status" value="1"/>
</dbReference>
<sequence length="200" mass="22569">MSQQAEDLTTTKNSIGYSTVSIASANSPVGQLYKDRGLEVELAKLRIQEADKRIELERTIQQQTTLNRDGYKREPLGVLNKSSAETPAFSRDTAHHTDLSRREIQRFDDSSKSYWSFTKAFESGVDNSITDNQDKLDYLIQYFEGPAKSSIQRCTILEEDRGCLVAEGIPRKRFGQNHSVVIAHIDEHLDGLLPAENDFS</sequence>